<evidence type="ECO:0000313" key="3">
    <source>
        <dbReference type="Proteomes" id="UP001500840"/>
    </source>
</evidence>
<dbReference type="SUPFAM" id="SSF51905">
    <property type="entry name" value="FAD/NAD(P)-binding domain"/>
    <property type="match status" value="1"/>
</dbReference>
<dbReference type="Pfam" id="PF01593">
    <property type="entry name" value="Amino_oxidase"/>
    <property type="match status" value="1"/>
</dbReference>
<reference evidence="3" key="1">
    <citation type="journal article" date="2019" name="Int. J. Syst. Evol. Microbiol.">
        <title>The Global Catalogue of Microorganisms (GCM) 10K type strain sequencing project: providing services to taxonomists for standard genome sequencing and annotation.</title>
        <authorList>
            <consortium name="The Broad Institute Genomics Platform"/>
            <consortium name="The Broad Institute Genome Sequencing Center for Infectious Disease"/>
            <person name="Wu L."/>
            <person name="Ma J."/>
        </authorList>
    </citation>
    <scope>NUCLEOTIDE SEQUENCE [LARGE SCALE GENOMIC DNA]</scope>
    <source>
        <strain evidence="3">JCM 17759</strain>
    </source>
</reference>
<gene>
    <name evidence="2" type="ORF">GCM10023156_12030</name>
</gene>
<dbReference type="PANTHER" id="PTHR42923:SF39">
    <property type="entry name" value="AMINO OXIDASE"/>
    <property type="match status" value="1"/>
</dbReference>
<dbReference type="InterPro" id="IPR050464">
    <property type="entry name" value="Zeta_carotene_desat/Oxidored"/>
</dbReference>
<proteinExistence type="predicted"/>
<dbReference type="Proteomes" id="UP001500840">
    <property type="component" value="Unassembled WGS sequence"/>
</dbReference>
<dbReference type="InterPro" id="IPR036188">
    <property type="entry name" value="FAD/NAD-bd_sf"/>
</dbReference>
<dbReference type="InterPro" id="IPR002937">
    <property type="entry name" value="Amino_oxidase"/>
</dbReference>
<dbReference type="PANTHER" id="PTHR42923">
    <property type="entry name" value="PROTOPORPHYRINOGEN OXIDASE"/>
    <property type="match status" value="1"/>
</dbReference>
<accession>A0ABP8MGL0</accession>
<evidence type="ECO:0000259" key="1">
    <source>
        <dbReference type="Pfam" id="PF01593"/>
    </source>
</evidence>
<comment type="caution">
    <text evidence="2">The sequence shown here is derived from an EMBL/GenBank/DDBJ whole genome shotgun (WGS) entry which is preliminary data.</text>
</comment>
<name>A0ABP8MGL0_9BACT</name>
<dbReference type="Gene3D" id="3.50.50.60">
    <property type="entry name" value="FAD/NAD(P)-binding domain"/>
    <property type="match status" value="1"/>
</dbReference>
<protein>
    <submittedName>
        <fullName evidence="2">FAD-dependent oxidoreductase</fullName>
    </submittedName>
</protein>
<evidence type="ECO:0000313" key="2">
    <source>
        <dbReference type="EMBL" id="GAA4448637.1"/>
    </source>
</evidence>
<feature type="domain" description="Amine oxidase" evidence="1">
    <location>
        <begin position="80"/>
        <end position="543"/>
    </location>
</feature>
<sequence length="554" mass="61634">MESQRVSDSPPMLSRRELMSVLLGSWAAGTIGCSRQSLPPEGEWLSPDFSVGHRIRDGLRPKYDPSSSEHADVVIVGGGIAGLSAAWRLKKAGLENFRLLEIEKVLGGTSRSGQSASFEFPWGAHYVPAPMKENRALVTLLEEMNVVVGKTEDGSPRVAEQFLCRDPEERVFVDGQWIEGLYPASGASADDLAQLEKFQAEMDAWIARRDDDGKRLFAIPIATGADGDVVRSLDQISMQQWMDDRGFTSSRLRWMVDYSCRDDYGLTMDQTSAWAGIFYFASRARVTSTSSQDVMTWPEGNGRFVKHFVNRVQDQLRPSTAAGDIQLALSEKGTAKITAWDSQSDQSVGFDAEHVIFAAPQFLAPYLIRDFSRIADRSTAAFRYGAWIVANVHLRDRPREDGMPMCWDNVIYESKSLGYVTSTHQTGLDHGATVLTWYYPMTANEGKVSRQQLLGMTWSDWAEIVLADLSRPHPKIASLITRIDIMRWGHAMIQPRPGFVFSEARLSAAKPIANLHFAGTDLSGVALMEEAFYHGVRAAEAVLAERKHPFESLL</sequence>
<dbReference type="PRINTS" id="PR00411">
    <property type="entry name" value="PNDRDTASEI"/>
</dbReference>
<organism evidence="2 3">
    <name type="scientific">Novipirellula rosea</name>
    <dbReference type="NCBI Taxonomy" id="1031540"/>
    <lineage>
        <taxon>Bacteria</taxon>
        <taxon>Pseudomonadati</taxon>
        <taxon>Planctomycetota</taxon>
        <taxon>Planctomycetia</taxon>
        <taxon>Pirellulales</taxon>
        <taxon>Pirellulaceae</taxon>
        <taxon>Novipirellula</taxon>
    </lineage>
</organism>
<keyword evidence="3" id="KW-1185">Reference proteome</keyword>
<dbReference type="EMBL" id="BAABGA010000017">
    <property type="protein sequence ID" value="GAA4448637.1"/>
    <property type="molecule type" value="Genomic_DNA"/>
</dbReference>
<dbReference type="PROSITE" id="PS51257">
    <property type="entry name" value="PROKAR_LIPOPROTEIN"/>
    <property type="match status" value="1"/>
</dbReference>